<dbReference type="AlphaFoldDB" id="A0A9J5Y3F1"/>
<organism evidence="1 2">
    <name type="scientific">Solanum commersonii</name>
    <name type="common">Commerson's wild potato</name>
    <name type="synonym">Commerson's nightshade</name>
    <dbReference type="NCBI Taxonomy" id="4109"/>
    <lineage>
        <taxon>Eukaryota</taxon>
        <taxon>Viridiplantae</taxon>
        <taxon>Streptophyta</taxon>
        <taxon>Embryophyta</taxon>
        <taxon>Tracheophyta</taxon>
        <taxon>Spermatophyta</taxon>
        <taxon>Magnoliopsida</taxon>
        <taxon>eudicotyledons</taxon>
        <taxon>Gunneridae</taxon>
        <taxon>Pentapetalae</taxon>
        <taxon>asterids</taxon>
        <taxon>lamiids</taxon>
        <taxon>Solanales</taxon>
        <taxon>Solanaceae</taxon>
        <taxon>Solanoideae</taxon>
        <taxon>Solaneae</taxon>
        <taxon>Solanum</taxon>
    </lineage>
</organism>
<protein>
    <submittedName>
        <fullName evidence="1">Uncharacterized protein</fullName>
    </submittedName>
</protein>
<evidence type="ECO:0000313" key="1">
    <source>
        <dbReference type="EMBL" id="KAG5595163.1"/>
    </source>
</evidence>
<comment type="caution">
    <text evidence="1">The sequence shown here is derived from an EMBL/GenBank/DDBJ whole genome shotgun (WGS) entry which is preliminary data.</text>
</comment>
<reference evidence="1 2" key="1">
    <citation type="submission" date="2020-09" db="EMBL/GenBank/DDBJ databases">
        <title>De no assembly of potato wild relative species, Solanum commersonii.</title>
        <authorList>
            <person name="Cho K."/>
        </authorList>
    </citation>
    <scope>NUCLEOTIDE SEQUENCE [LARGE SCALE GENOMIC DNA]</scope>
    <source>
        <strain evidence="1">LZ3.2</strain>
        <tissue evidence="1">Leaf</tissue>
    </source>
</reference>
<proteinExistence type="predicted"/>
<accession>A0A9J5Y3F1</accession>
<evidence type="ECO:0000313" key="2">
    <source>
        <dbReference type="Proteomes" id="UP000824120"/>
    </source>
</evidence>
<name>A0A9J5Y3F1_SOLCO</name>
<keyword evidence="2" id="KW-1185">Reference proteome</keyword>
<dbReference type="Proteomes" id="UP000824120">
    <property type="component" value="Chromosome 7"/>
</dbReference>
<sequence>MQWISRRSQSGSPIHSVIHLLPFCVMSHLAMWYCYVELLGDPQTALFHRQLDIFLQGSAHWNKR</sequence>
<gene>
    <name evidence="1" type="ORF">H5410_036395</name>
</gene>
<dbReference type="EMBL" id="JACXVP010000007">
    <property type="protein sequence ID" value="KAG5595163.1"/>
    <property type="molecule type" value="Genomic_DNA"/>
</dbReference>